<proteinExistence type="predicted"/>
<evidence type="ECO:0000256" key="3">
    <source>
        <dbReference type="SAM" id="MobiDB-lite"/>
    </source>
</evidence>
<keyword evidence="1" id="KW-0521">NADP</keyword>
<dbReference type="EMBL" id="JAPFFF010000058">
    <property type="protein sequence ID" value="KAK8837722.1"/>
    <property type="molecule type" value="Genomic_DNA"/>
</dbReference>
<dbReference type="PANTHER" id="PTHR11082:SF5">
    <property type="entry name" value="TRNA-DIHYDROURIDINE(16_17) SYNTHASE [NAD(P)(+)]-LIKE"/>
    <property type="match status" value="1"/>
</dbReference>
<dbReference type="InterPro" id="IPR035587">
    <property type="entry name" value="DUS-like_FMN-bd"/>
</dbReference>
<dbReference type="PANTHER" id="PTHR11082">
    <property type="entry name" value="TRNA-DIHYDROURIDINE SYNTHASE"/>
    <property type="match status" value="1"/>
</dbReference>
<dbReference type="Gene3D" id="3.20.20.70">
    <property type="entry name" value="Aldolase class I"/>
    <property type="match status" value="1"/>
</dbReference>
<dbReference type="Pfam" id="PF01207">
    <property type="entry name" value="Dus"/>
    <property type="match status" value="1"/>
</dbReference>
<dbReference type="Proteomes" id="UP001470230">
    <property type="component" value="Unassembled WGS sequence"/>
</dbReference>
<dbReference type="CDD" id="cd02801">
    <property type="entry name" value="DUS_like_FMN"/>
    <property type="match status" value="1"/>
</dbReference>
<feature type="compositionally biased region" description="Acidic residues" evidence="3">
    <location>
        <begin position="324"/>
        <end position="334"/>
    </location>
</feature>
<sequence length="347" mass="39122">MENSKSDKIKKILDSAKLPYFLAPMFQVNDLAFRKMCRTHNILLCWTGMINSHMWSINEKERQKMFETCDDDRPLIAQLNGNEETELISCAQDIEGLVDAIDLNLGCTQHIARRGQYGYFMVNSESKRQNVIKLIEQLNSKISVPITAKIRLINNEDGVQDPNLTCEFAKSLEKAGVSLISVHGRQKQLNKSGDIDIDAIKNIVNSVSIPVIANGGVKTKEDADNLIKQTGAAGVMIGQGLLENPLILETSNPDPVAMTKEYFDLYKKYPIDFFVARRHVFHFFDSIIRSTPQIANVLKKTRSVEDIYQFLDDYSSGKLQNLPVEEDNNNDDNGEQQIDCETGNNSQ</sequence>
<name>A0ABR2GWE8_9EUKA</name>
<keyword evidence="2" id="KW-0520">NAD</keyword>
<protein>
    <recommendedName>
        <fullName evidence="4">DUS-like FMN-binding domain-containing protein</fullName>
    </recommendedName>
</protein>
<dbReference type="SUPFAM" id="SSF51395">
    <property type="entry name" value="FMN-linked oxidoreductases"/>
    <property type="match status" value="1"/>
</dbReference>
<gene>
    <name evidence="5" type="ORF">M9Y10_036257</name>
</gene>
<dbReference type="InterPro" id="IPR013785">
    <property type="entry name" value="Aldolase_TIM"/>
</dbReference>
<evidence type="ECO:0000313" key="5">
    <source>
        <dbReference type="EMBL" id="KAK8837722.1"/>
    </source>
</evidence>
<reference evidence="5 6" key="1">
    <citation type="submission" date="2024-04" db="EMBL/GenBank/DDBJ databases">
        <title>Tritrichomonas musculus Genome.</title>
        <authorList>
            <person name="Alves-Ferreira E."/>
            <person name="Grigg M."/>
            <person name="Lorenzi H."/>
            <person name="Galac M."/>
        </authorList>
    </citation>
    <scope>NUCLEOTIDE SEQUENCE [LARGE SCALE GENOMIC DNA]</scope>
    <source>
        <strain evidence="5 6">EAF2021</strain>
    </source>
</reference>
<feature type="region of interest" description="Disordered" evidence="3">
    <location>
        <begin position="319"/>
        <end position="347"/>
    </location>
</feature>
<organism evidence="5 6">
    <name type="scientific">Tritrichomonas musculus</name>
    <dbReference type="NCBI Taxonomy" id="1915356"/>
    <lineage>
        <taxon>Eukaryota</taxon>
        <taxon>Metamonada</taxon>
        <taxon>Parabasalia</taxon>
        <taxon>Tritrichomonadida</taxon>
        <taxon>Tritrichomonadidae</taxon>
        <taxon>Tritrichomonas</taxon>
    </lineage>
</organism>
<evidence type="ECO:0000259" key="4">
    <source>
        <dbReference type="Pfam" id="PF01207"/>
    </source>
</evidence>
<evidence type="ECO:0000256" key="1">
    <source>
        <dbReference type="ARBA" id="ARBA00022857"/>
    </source>
</evidence>
<accession>A0ABR2GWE8</accession>
<evidence type="ECO:0000313" key="6">
    <source>
        <dbReference type="Proteomes" id="UP001470230"/>
    </source>
</evidence>
<keyword evidence="6" id="KW-1185">Reference proteome</keyword>
<comment type="caution">
    <text evidence="5">The sequence shown here is derived from an EMBL/GenBank/DDBJ whole genome shotgun (WGS) entry which is preliminary data.</text>
</comment>
<feature type="domain" description="DUS-like FMN-binding" evidence="4">
    <location>
        <begin position="22"/>
        <end position="250"/>
    </location>
</feature>
<evidence type="ECO:0000256" key="2">
    <source>
        <dbReference type="ARBA" id="ARBA00023027"/>
    </source>
</evidence>